<dbReference type="InterPro" id="IPR024521">
    <property type="entry name" value="ArsS-like_C"/>
</dbReference>
<evidence type="ECO:0000256" key="2">
    <source>
        <dbReference type="ARBA" id="ARBA00022691"/>
    </source>
</evidence>
<dbReference type="GO" id="GO:0046872">
    <property type="term" value="F:metal ion binding"/>
    <property type="evidence" value="ECO:0007669"/>
    <property type="project" value="UniProtKB-KW"/>
</dbReference>
<gene>
    <name evidence="8" type="ORF">ERX46_15685</name>
</gene>
<evidence type="ECO:0000256" key="3">
    <source>
        <dbReference type="ARBA" id="ARBA00022723"/>
    </source>
</evidence>
<evidence type="ECO:0000259" key="7">
    <source>
        <dbReference type="Pfam" id="PF12345"/>
    </source>
</evidence>
<name>A0A4Q4KG84_9FLAO</name>
<keyword evidence="4" id="KW-0408">Iron</keyword>
<dbReference type="InterPro" id="IPR026351">
    <property type="entry name" value="rSAM_ArsS-like"/>
</dbReference>
<evidence type="ECO:0000313" key="8">
    <source>
        <dbReference type="EMBL" id="RYM32122.1"/>
    </source>
</evidence>
<dbReference type="Proteomes" id="UP000293952">
    <property type="component" value="Unassembled WGS sequence"/>
</dbReference>
<evidence type="ECO:0000313" key="9">
    <source>
        <dbReference type="Proteomes" id="UP000293952"/>
    </source>
</evidence>
<keyword evidence="3" id="KW-0479">Metal-binding</keyword>
<keyword evidence="2" id="KW-0949">S-adenosyl-L-methionine</keyword>
<dbReference type="InterPro" id="IPR013785">
    <property type="entry name" value="Aldolase_TIM"/>
</dbReference>
<comment type="caution">
    <text evidence="8">The sequence shown here is derived from an EMBL/GenBank/DDBJ whole genome shotgun (WGS) entry which is preliminary data.</text>
</comment>
<dbReference type="Gene3D" id="3.20.20.70">
    <property type="entry name" value="Aldolase class I"/>
    <property type="match status" value="1"/>
</dbReference>
<dbReference type="AlphaFoldDB" id="A0A4Q4KG84"/>
<proteinExistence type="predicted"/>
<dbReference type="PANTHER" id="PTHR43728">
    <property type="entry name" value="SLR0304 PROTEIN"/>
    <property type="match status" value="1"/>
</dbReference>
<dbReference type="SFLD" id="SFLDS00029">
    <property type="entry name" value="Radical_SAM"/>
    <property type="match status" value="1"/>
</dbReference>
<dbReference type="EMBL" id="SETE01000007">
    <property type="protein sequence ID" value="RYM32122.1"/>
    <property type="molecule type" value="Genomic_DNA"/>
</dbReference>
<accession>A0A4Q4KG84</accession>
<feature type="domain" description="Radical SAM core" evidence="6">
    <location>
        <begin position="63"/>
        <end position="200"/>
    </location>
</feature>
<dbReference type="GO" id="GO:0003824">
    <property type="term" value="F:catalytic activity"/>
    <property type="evidence" value="ECO:0007669"/>
    <property type="project" value="InterPro"/>
</dbReference>
<organism evidence="8 9">
    <name type="scientific">Brumimicrobium glaciale</name>
    <dbReference type="NCBI Taxonomy" id="200475"/>
    <lineage>
        <taxon>Bacteria</taxon>
        <taxon>Pseudomonadati</taxon>
        <taxon>Bacteroidota</taxon>
        <taxon>Flavobacteriia</taxon>
        <taxon>Flavobacteriales</taxon>
        <taxon>Crocinitomicaceae</taxon>
        <taxon>Brumimicrobium</taxon>
    </lineage>
</organism>
<dbReference type="PANTHER" id="PTHR43728:SF1">
    <property type="entry name" value="FE-S OXIDOREDUCTASE"/>
    <property type="match status" value="1"/>
</dbReference>
<dbReference type="SUPFAM" id="SSF102114">
    <property type="entry name" value="Radical SAM enzymes"/>
    <property type="match status" value="1"/>
</dbReference>
<dbReference type="Pfam" id="PF12345">
    <property type="entry name" value="DUF3641"/>
    <property type="match status" value="1"/>
</dbReference>
<dbReference type="SFLD" id="SFLDG01067">
    <property type="entry name" value="SPASM/twitch_domain_containing"/>
    <property type="match status" value="1"/>
</dbReference>
<evidence type="ECO:0000259" key="6">
    <source>
        <dbReference type="Pfam" id="PF04055"/>
    </source>
</evidence>
<reference evidence="8 9" key="1">
    <citation type="submission" date="2019-02" db="EMBL/GenBank/DDBJ databases">
        <title>Genome sequence of the sea-ice species Brumimicrobium glaciale.</title>
        <authorList>
            <person name="Bowman J.P."/>
        </authorList>
    </citation>
    <scope>NUCLEOTIDE SEQUENCE [LARGE SCALE GENOMIC DNA]</scope>
    <source>
        <strain evidence="8 9">IC156</strain>
    </source>
</reference>
<dbReference type="OrthoDB" id="9810775at2"/>
<keyword evidence="5" id="KW-0411">Iron-sulfur</keyword>
<dbReference type="InterPro" id="IPR007197">
    <property type="entry name" value="rSAM"/>
</dbReference>
<dbReference type="NCBIfam" id="TIGR04167">
    <property type="entry name" value="rSAM_SeCys"/>
    <property type="match status" value="1"/>
</dbReference>
<protein>
    <submittedName>
        <fullName evidence="8">Radical SAM/Cys-rich domain protein</fullName>
    </submittedName>
</protein>
<dbReference type="RefSeq" id="WP_130094811.1">
    <property type="nucleotide sequence ID" value="NZ_SETE01000007.1"/>
</dbReference>
<keyword evidence="9" id="KW-1185">Reference proteome</keyword>
<feature type="domain" description="Arsenosugar biosynthesis radical SAM protein ArsS-like C-terminal" evidence="7">
    <location>
        <begin position="219"/>
        <end position="352"/>
    </location>
</feature>
<dbReference type="InterPro" id="IPR058240">
    <property type="entry name" value="rSAM_sf"/>
</dbReference>
<evidence type="ECO:0000256" key="4">
    <source>
        <dbReference type="ARBA" id="ARBA00023004"/>
    </source>
</evidence>
<comment type="cofactor">
    <cofactor evidence="1">
        <name>[4Fe-4S] cluster</name>
        <dbReference type="ChEBI" id="CHEBI:49883"/>
    </cofactor>
</comment>
<dbReference type="CDD" id="cd01335">
    <property type="entry name" value="Radical_SAM"/>
    <property type="match status" value="1"/>
</dbReference>
<dbReference type="GO" id="GO:0051536">
    <property type="term" value="F:iron-sulfur cluster binding"/>
    <property type="evidence" value="ECO:0007669"/>
    <property type="project" value="UniProtKB-KW"/>
</dbReference>
<sequence>MIETQKKEKLKSLKRRKSYLSEAKNQIVLLEKDQLVGTRFVDKLKEHNQFPLKARTTNILQLNLGYMCDLTCEHCHVDAGPDRKEIMTKETLEQVLNVVDKTDVHTVDLTGGAPEMNPHFLWLVEELTKRNVKTIVRSNLTILVSNKRYRKYPEFFKEHNIEVIASMPCYTQDNVDKQRGDGVFNKSIESLIILNKLGYGIEGSGLNLHLVFNPGGASLPPEQSALEQDYKVRLKADWDIEFNSLYTITNLPISRYLDFLLAANKYESYMETLINAYNPVAAENVMCKDTISVDWEGYLYDCDFNQMLQLKVQGKRQHVSEFDQDELLKRNIMIGQHCYGCTAGAGSSCQGTTT</sequence>
<dbReference type="Pfam" id="PF04055">
    <property type="entry name" value="Radical_SAM"/>
    <property type="match status" value="1"/>
</dbReference>
<evidence type="ECO:0000256" key="1">
    <source>
        <dbReference type="ARBA" id="ARBA00001966"/>
    </source>
</evidence>
<evidence type="ECO:0000256" key="5">
    <source>
        <dbReference type="ARBA" id="ARBA00023014"/>
    </source>
</evidence>